<evidence type="ECO:0000256" key="4">
    <source>
        <dbReference type="ARBA" id="ARBA00023239"/>
    </source>
</evidence>
<dbReference type="KEGG" id="cex:CSE_02910"/>
<feature type="binding site" evidence="5">
    <location>
        <position position="332"/>
    </location>
    <ligand>
        <name>substrate</name>
    </ligand>
</feature>
<dbReference type="Gene3D" id="3.20.20.10">
    <property type="entry name" value="Alanine racemase"/>
    <property type="match status" value="1"/>
</dbReference>
<dbReference type="OrthoDB" id="9802241at2"/>
<evidence type="ECO:0000313" key="11">
    <source>
        <dbReference type="Proteomes" id="UP000004793"/>
    </source>
</evidence>
<protein>
    <recommendedName>
        <fullName evidence="5 6">Diaminopimelate decarboxylase</fullName>
        <shortName evidence="5">DAP decarboxylase</shortName>
        <shortName evidence="5">DAPDC</shortName>
        <ecNumber evidence="5 6">4.1.1.20</ecNumber>
    </recommendedName>
</protein>
<dbReference type="CDD" id="cd06828">
    <property type="entry name" value="PLPDE_III_DapDC"/>
    <property type="match status" value="1"/>
</dbReference>
<feature type="binding site" evidence="5">
    <location>
        <position position="328"/>
    </location>
    <ligand>
        <name>substrate</name>
    </ligand>
</feature>
<evidence type="ECO:0000256" key="5">
    <source>
        <dbReference type="HAMAP-Rule" id="MF_02120"/>
    </source>
</evidence>
<dbReference type="InterPro" id="IPR000183">
    <property type="entry name" value="Orn/DAP/Arg_de-COase"/>
</dbReference>
<dbReference type="NCBIfam" id="TIGR01048">
    <property type="entry name" value="lysA"/>
    <property type="match status" value="1"/>
</dbReference>
<feature type="binding site" evidence="5">
    <location>
        <position position="249"/>
    </location>
    <ligand>
        <name>pyridoxal 5'-phosphate</name>
        <dbReference type="ChEBI" id="CHEBI:597326"/>
    </ligand>
</feature>
<feature type="binding site" evidence="5">
    <location>
        <position position="387"/>
    </location>
    <ligand>
        <name>pyridoxal 5'-phosphate</name>
        <dbReference type="ChEBI" id="CHEBI:597326"/>
    </ligand>
</feature>
<dbReference type="Gene3D" id="2.40.37.10">
    <property type="entry name" value="Lyase, Ornithine Decarboxylase, Chain A, domain 1"/>
    <property type="match status" value="1"/>
</dbReference>
<keyword evidence="5" id="KW-0028">Amino-acid biosynthesis</keyword>
<dbReference type="PANTHER" id="PTHR43727:SF2">
    <property type="entry name" value="GROUP IV DECARBOXYLASE"/>
    <property type="match status" value="1"/>
</dbReference>
<dbReference type="RefSeq" id="WP_014452824.1">
    <property type="nucleotide sequence ID" value="NC_017096.1"/>
</dbReference>
<keyword evidence="3 5" id="KW-0663">Pyridoxal phosphate</keyword>
<feature type="binding site" evidence="5">
    <location>
        <position position="292"/>
    </location>
    <ligand>
        <name>substrate</name>
    </ligand>
</feature>
<dbReference type="PRINTS" id="PR01181">
    <property type="entry name" value="DAPDCRBXLASE"/>
</dbReference>
<comment type="function">
    <text evidence="5">Specifically catalyzes the decarboxylation of meso-diaminopimelate (meso-DAP) to L-lysine.</text>
</comment>
<accession>A0A7U6GDI0</accession>
<keyword evidence="11" id="KW-1185">Reference proteome</keyword>
<evidence type="ECO:0000256" key="6">
    <source>
        <dbReference type="NCBIfam" id="TIGR01048"/>
    </source>
</evidence>
<evidence type="ECO:0000256" key="2">
    <source>
        <dbReference type="ARBA" id="ARBA00022793"/>
    </source>
</evidence>
<feature type="active site" description="Proton donor" evidence="7">
    <location>
        <position position="358"/>
    </location>
</feature>
<feature type="modified residue" description="N6-(pyridoxal phosphate)lysine" evidence="5 7">
    <location>
        <position position="70"/>
    </location>
</feature>
<dbReference type="InterPro" id="IPR022657">
    <property type="entry name" value="De-COase2_CS"/>
</dbReference>
<dbReference type="EMBL" id="AP012051">
    <property type="protein sequence ID" value="BAL80417.1"/>
    <property type="molecule type" value="Genomic_DNA"/>
</dbReference>
<keyword evidence="2 5" id="KW-0210">Decarboxylase</keyword>
<name>A0A7U6GDI0_CALEA</name>
<dbReference type="Proteomes" id="UP000004793">
    <property type="component" value="Chromosome"/>
</dbReference>
<dbReference type="InterPro" id="IPR029066">
    <property type="entry name" value="PLP-binding_barrel"/>
</dbReference>
<evidence type="ECO:0000256" key="3">
    <source>
        <dbReference type="ARBA" id="ARBA00022898"/>
    </source>
</evidence>
<dbReference type="Pfam" id="PF02784">
    <property type="entry name" value="Orn_Arg_deC_N"/>
    <property type="match status" value="1"/>
</dbReference>
<dbReference type="InterPro" id="IPR022644">
    <property type="entry name" value="De-COase2_N"/>
</dbReference>
<comment type="subunit">
    <text evidence="5">Homodimer.</text>
</comment>
<dbReference type="AlphaFoldDB" id="A0A7U6GDI0"/>
<evidence type="ECO:0000313" key="10">
    <source>
        <dbReference type="EMBL" id="BAL80417.1"/>
    </source>
</evidence>
<comment type="cofactor">
    <cofactor evidence="1 5 7 8">
        <name>pyridoxal 5'-phosphate</name>
        <dbReference type="ChEBI" id="CHEBI:597326"/>
    </cofactor>
</comment>
<feature type="binding site" evidence="5">
    <location>
        <position position="387"/>
    </location>
    <ligand>
        <name>substrate</name>
    </ligand>
</feature>
<keyword evidence="5 8" id="KW-0457">Lysine biosynthesis</keyword>
<dbReference type="GO" id="GO:0030170">
    <property type="term" value="F:pyridoxal phosphate binding"/>
    <property type="evidence" value="ECO:0007669"/>
    <property type="project" value="UniProtKB-UniRule"/>
</dbReference>
<sequence length="428" mass="48178">MKDEFLKSFDLTYDERGFLHFSSVNLLEIANKFGTPLYVISEDVFIKNINDFRNALSKNFKEFSILYASKAFSVKEVYRILQSENIGADVVSMGEILTALSVGFDPKNLYFHGNSKTDEDIEFALRKGINIVVDNESEFESIIKIASILQTKANILLRIKPGIAAKTHTYIMTGHLESKFGLTFDEAFLLISKCLNHKDINLKGFHYHIGSQILDVNSFEESAEEVSSFLKEVKEKFGYTPKELNVGGGFGIVYTESDLSVSKSDFVSAIKRGLLKHLTNLEDIKILIEPGRSLIGDVGVIIYKVVRKKKVKDKEYLFVDGGMGDNIRVPLYGAKYTVINLKRLGREVKEYSIFGKYCESGDIVSLNVLLESVEEGDYLVMLSAGAYTYSMASNYNRFPRPGVVAISSGTYKLIVKRETYEQVIQNDI</sequence>
<dbReference type="EC" id="4.1.1.20" evidence="5 6"/>
<keyword evidence="4 5" id="KW-0456">Lyase</keyword>
<dbReference type="GO" id="GO:0008836">
    <property type="term" value="F:diaminopimelate decarboxylase activity"/>
    <property type="evidence" value="ECO:0007669"/>
    <property type="project" value="UniProtKB-UniRule"/>
</dbReference>
<proteinExistence type="inferred from homology"/>
<evidence type="ECO:0000259" key="9">
    <source>
        <dbReference type="Pfam" id="PF02784"/>
    </source>
</evidence>
<dbReference type="SUPFAM" id="SSF51419">
    <property type="entry name" value="PLP-binding barrel"/>
    <property type="match status" value="1"/>
</dbReference>
<dbReference type="HAMAP" id="MF_02120">
    <property type="entry name" value="LysA"/>
    <property type="match status" value="1"/>
</dbReference>
<dbReference type="PANTHER" id="PTHR43727">
    <property type="entry name" value="DIAMINOPIMELATE DECARBOXYLASE"/>
    <property type="match status" value="1"/>
</dbReference>
<comment type="pathway">
    <text evidence="5 8">Amino-acid biosynthesis; L-lysine biosynthesis via DAP pathway; L-lysine from DL-2,6-diaminopimelate: step 1/1.</text>
</comment>
<dbReference type="GO" id="GO:0009089">
    <property type="term" value="P:lysine biosynthetic process via diaminopimelate"/>
    <property type="evidence" value="ECO:0007669"/>
    <property type="project" value="UniProtKB-UniRule"/>
</dbReference>
<feature type="binding site" evidence="5">
    <location>
        <position position="359"/>
    </location>
    <ligand>
        <name>substrate</name>
    </ligand>
</feature>
<organism evidence="10 11">
    <name type="scientific">Caldisericum exile (strain DSM 21853 / NBRC 104410 / AZM16c01)</name>
    <dbReference type="NCBI Taxonomy" id="511051"/>
    <lineage>
        <taxon>Bacteria</taxon>
        <taxon>Pseudomonadati</taxon>
        <taxon>Caldisericota/Cryosericota group</taxon>
        <taxon>Caldisericota</taxon>
        <taxon>Caldisericia</taxon>
        <taxon>Caldisericales</taxon>
        <taxon>Caldisericaceae</taxon>
        <taxon>Caldisericum</taxon>
    </lineage>
</organism>
<dbReference type="InterPro" id="IPR002986">
    <property type="entry name" value="DAP_deCOOHase_LysA"/>
</dbReference>
<reference evidence="10 11" key="1">
    <citation type="submission" date="2011-01" db="EMBL/GenBank/DDBJ databases">
        <title>Whole genome sequence of Caldisericum exile AZM16c01.</title>
        <authorList>
            <person name="Narita-Yamada S."/>
            <person name="Kawakoshi A."/>
            <person name="Nakamura S."/>
            <person name="Sasagawa M."/>
            <person name="Fukada J."/>
            <person name="Sekine M."/>
            <person name="Kato Y."/>
            <person name="Fukai R."/>
            <person name="Sasaki K."/>
            <person name="Hanamaki A."/>
            <person name="Narita H."/>
            <person name="Konno Y."/>
            <person name="Mori K."/>
            <person name="Yamazaki S."/>
            <person name="Suzuki K."/>
            <person name="Fujita N."/>
        </authorList>
    </citation>
    <scope>NUCLEOTIDE SEQUENCE [LARGE SCALE GENOMIC DNA]</scope>
    <source>
        <strain evidence="11">DSM 21853 / NBRC 104410 / AZM16c01</strain>
    </source>
</reference>
<gene>
    <name evidence="5 10" type="primary">lysA</name>
    <name evidence="10" type="ordered locus">CSE_02910</name>
</gene>
<dbReference type="SUPFAM" id="SSF50621">
    <property type="entry name" value="Alanine racemase C-terminal domain-like"/>
    <property type="match status" value="1"/>
</dbReference>
<comment type="similarity">
    <text evidence="5">Belongs to the Orn/Lys/Arg decarboxylase class-II family. LysA subfamily.</text>
</comment>
<evidence type="ECO:0000256" key="8">
    <source>
        <dbReference type="RuleBase" id="RU003738"/>
    </source>
</evidence>
<comment type="catalytic activity">
    <reaction evidence="5 8">
        <text>meso-2,6-diaminopimelate + H(+) = L-lysine + CO2</text>
        <dbReference type="Rhea" id="RHEA:15101"/>
        <dbReference type="ChEBI" id="CHEBI:15378"/>
        <dbReference type="ChEBI" id="CHEBI:16526"/>
        <dbReference type="ChEBI" id="CHEBI:32551"/>
        <dbReference type="ChEBI" id="CHEBI:57791"/>
        <dbReference type="EC" id="4.1.1.20"/>
    </reaction>
</comment>
<feature type="binding site" evidence="5">
    <location>
        <begin position="289"/>
        <end position="292"/>
    </location>
    <ligand>
        <name>pyridoxal 5'-phosphate</name>
        <dbReference type="ChEBI" id="CHEBI:597326"/>
    </ligand>
</feature>
<evidence type="ECO:0000256" key="7">
    <source>
        <dbReference type="PIRSR" id="PIRSR600183-50"/>
    </source>
</evidence>
<evidence type="ECO:0000256" key="1">
    <source>
        <dbReference type="ARBA" id="ARBA00001933"/>
    </source>
</evidence>
<dbReference type="InterPro" id="IPR009006">
    <property type="entry name" value="Ala_racemase/Decarboxylase_C"/>
</dbReference>
<dbReference type="PROSITE" id="PS00879">
    <property type="entry name" value="ODR_DC_2_2"/>
    <property type="match status" value="1"/>
</dbReference>
<dbReference type="PRINTS" id="PR01179">
    <property type="entry name" value="ODADCRBXLASE"/>
</dbReference>
<feature type="domain" description="Orn/DAP/Arg decarboxylase 2 N-terminal" evidence="9">
    <location>
        <begin position="51"/>
        <end position="295"/>
    </location>
</feature>
<dbReference type="UniPathway" id="UPA00034">
    <property type="reaction ID" value="UER00027"/>
</dbReference>
<dbReference type="FunFam" id="3.20.20.10:FF:000003">
    <property type="entry name" value="Diaminopimelate decarboxylase"/>
    <property type="match status" value="1"/>
</dbReference>